<organism evidence="1 2">
    <name type="scientific">Demequina litorisediminis</name>
    <dbReference type="NCBI Taxonomy" id="1849022"/>
    <lineage>
        <taxon>Bacteria</taxon>
        <taxon>Bacillati</taxon>
        <taxon>Actinomycetota</taxon>
        <taxon>Actinomycetes</taxon>
        <taxon>Micrococcales</taxon>
        <taxon>Demequinaceae</taxon>
        <taxon>Demequina</taxon>
    </lineage>
</organism>
<dbReference type="Gene3D" id="1.10.3110.10">
    <property type="entry name" value="protoporphyrinogen ix oxidase, domain 3"/>
    <property type="match status" value="1"/>
</dbReference>
<keyword evidence="2" id="KW-1185">Reference proteome</keyword>
<dbReference type="RefSeq" id="WP_284327694.1">
    <property type="nucleotide sequence ID" value="NZ_BSUN01000001.1"/>
</dbReference>
<evidence type="ECO:0000313" key="2">
    <source>
        <dbReference type="Proteomes" id="UP001157125"/>
    </source>
</evidence>
<dbReference type="EMBL" id="BSUN01000001">
    <property type="protein sequence ID" value="GMA34962.1"/>
    <property type="molecule type" value="Genomic_DNA"/>
</dbReference>
<dbReference type="Proteomes" id="UP001157125">
    <property type="component" value="Unassembled WGS sequence"/>
</dbReference>
<evidence type="ECO:0000313" key="1">
    <source>
        <dbReference type="EMBL" id="GMA34962.1"/>
    </source>
</evidence>
<reference evidence="2" key="1">
    <citation type="journal article" date="2019" name="Int. J. Syst. Evol. Microbiol.">
        <title>The Global Catalogue of Microorganisms (GCM) 10K type strain sequencing project: providing services to taxonomists for standard genome sequencing and annotation.</title>
        <authorList>
            <consortium name="The Broad Institute Genomics Platform"/>
            <consortium name="The Broad Institute Genome Sequencing Center for Infectious Disease"/>
            <person name="Wu L."/>
            <person name="Ma J."/>
        </authorList>
    </citation>
    <scope>NUCLEOTIDE SEQUENCE [LARGE SCALE GENOMIC DNA]</scope>
    <source>
        <strain evidence="2">NBRC 112299</strain>
    </source>
</reference>
<sequence>MSRRSCASLGLGDRLVAPAGGPAWVVGPEREYPMPAAGWLGIPTASFAPDVVRALGVKGALRAAVERWIPREPVEPDAMLGEVARRRLGDAAVDRLIAPVTRGIFSRPVDELRVDAAAAGLAAEISELGLTRAAARRRAKAPAGSAVLGLVGEWRD</sequence>
<comment type="caution">
    <text evidence="1">The sequence shown here is derived from an EMBL/GenBank/DDBJ whole genome shotgun (WGS) entry which is preliminary data.</text>
</comment>
<gene>
    <name evidence="1" type="ORF">GCM10025876_11660</name>
</gene>
<protein>
    <recommendedName>
        <fullName evidence="3">Protoporphyrinogen oxidase</fullName>
    </recommendedName>
</protein>
<name>A0ABQ6IAU2_9MICO</name>
<dbReference type="InterPro" id="IPR036188">
    <property type="entry name" value="FAD/NAD-bd_sf"/>
</dbReference>
<evidence type="ECO:0008006" key="3">
    <source>
        <dbReference type="Google" id="ProtNLM"/>
    </source>
</evidence>
<dbReference type="SUPFAM" id="SSF51905">
    <property type="entry name" value="FAD/NAD(P)-binding domain"/>
    <property type="match status" value="1"/>
</dbReference>
<proteinExistence type="predicted"/>
<accession>A0ABQ6IAU2</accession>